<dbReference type="SUPFAM" id="SSF52540">
    <property type="entry name" value="P-loop containing nucleoside triphosphate hydrolases"/>
    <property type="match status" value="1"/>
</dbReference>
<keyword evidence="2" id="KW-0547">Nucleotide-binding</keyword>
<reference evidence="5 6" key="1">
    <citation type="submission" date="2023-01" db="EMBL/GenBank/DDBJ databases">
        <title>Analysis of 21 Apiospora genomes using comparative genomics revels a genus with tremendous synthesis potential of carbohydrate active enzymes and secondary metabolites.</title>
        <authorList>
            <person name="Sorensen T."/>
        </authorList>
    </citation>
    <scope>NUCLEOTIDE SEQUENCE [LARGE SCALE GENOMIC DNA]</scope>
    <source>
        <strain evidence="5 6">CBS 24483</strain>
    </source>
</reference>
<name>A0ABR1QTD6_9PEZI</name>
<evidence type="ECO:0008006" key="7">
    <source>
        <dbReference type="Google" id="ProtNLM"/>
    </source>
</evidence>
<sequence length="208" mass="23851">MGGTNTGPEVAKVKSICILGPPGSGKSTLCRLALASPRDTDYTHLSVGDYLREICSEWKRGEMKTDVDYDVLAEHLRENKLLPADVLIPLLKKRMGEHGQRFETCWLIDGFPRTPQTARAFDAIIGRPVKVIILECARSVAETRFLSRRREASDDKKRFDKRYDEYMENMKAIRVYYEDIIETTYTDRPQGEYLADFVRALDSAHEDR</sequence>
<dbReference type="EMBL" id="JAQQWE010000001">
    <property type="protein sequence ID" value="KAK7965922.1"/>
    <property type="molecule type" value="Genomic_DNA"/>
</dbReference>
<keyword evidence="3 4" id="KW-0418">Kinase</keyword>
<evidence type="ECO:0000313" key="6">
    <source>
        <dbReference type="Proteomes" id="UP001391051"/>
    </source>
</evidence>
<dbReference type="RefSeq" id="XP_066705314.1">
    <property type="nucleotide sequence ID" value="XM_066836421.1"/>
</dbReference>
<dbReference type="CDD" id="cd01428">
    <property type="entry name" value="ADK"/>
    <property type="match status" value="1"/>
</dbReference>
<organism evidence="5 6">
    <name type="scientific">Apiospora aurea</name>
    <dbReference type="NCBI Taxonomy" id="335848"/>
    <lineage>
        <taxon>Eukaryota</taxon>
        <taxon>Fungi</taxon>
        <taxon>Dikarya</taxon>
        <taxon>Ascomycota</taxon>
        <taxon>Pezizomycotina</taxon>
        <taxon>Sordariomycetes</taxon>
        <taxon>Xylariomycetidae</taxon>
        <taxon>Amphisphaeriales</taxon>
        <taxon>Apiosporaceae</taxon>
        <taxon>Apiospora</taxon>
    </lineage>
</organism>
<proteinExistence type="inferred from homology"/>
<dbReference type="InterPro" id="IPR027417">
    <property type="entry name" value="P-loop_NTPase"/>
</dbReference>
<accession>A0ABR1QTD6</accession>
<keyword evidence="1 4" id="KW-0808">Transferase</keyword>
<dbReference type="InterPro" id="IPR000850">
    <property type="entry name" value="Adenylat/UMP-CMP_kin"/>
</dbReference>
<evidence type="ECO:0000256" key="2">
    <source>
        <dbReference type="ARBA" id="ARBA00022741"/>
    </source>
</evidence>
<protein>
    <recommendedName>
        <fullName evidence="7">Adenylate kinase</fullName>
    </recommendedName>
</protein>
<dbReference type="Pfam" id="PF00406">
    <property type="entry name" value="ADK"/>
    <property type="match status" value="1"/>
</dbReference>
<evidence type="ECO:0000256" key="3">
    <source>
        <dbReference type="ARBA" id="ARBA00022777"/>
    </source>
</evidence>
<evidence type="ECO:0000256" key="1">
    <source>
        <dbReference type="ARBA" id="ARBA00022679"/>
    </source>
</evidence>
<dbReference type="Gene3D" id="3.40.50.300">
    <property type="entry name" value="P-loop containing nucleotide triphosphate hydrolases"/>
    <property type="match status" value="1"/>
</dbReference>
<dbReference type="GeneID" id="92069483"/>
<gene>
    <name evidence="5" type="ORF">PG986_000199</name>
</gene>
<comment type="caution">
    <text evidence="5">The sequence shown here is derived from an EMBL/GenBank/DDBJ whole genome shotgun (WGS) entry which is preliminary data.</text>
</comment>
<dbReference type="PANTHER" id="PTHR23359">
    <property type="entry name" value="NUCLEOTIDE KINASE"/>
    <property type="match status" value="1"/>
</dbReference>
<evidence type="ECO:0000313" key="5">
    <source>
        <dbReference type="EMBL" id="KAK7965922.1"/>
    </source>
</evidence>
<comment type="similarity">
    <text evidence="4">Belongs to the adenylate kinase family.</text>
</comment>
<dbReference type="Proteomes" id="UP001391051">
    <property type="component" value="Unassembled WGS sequence"/>
</dbReference>
<keyword evidence="6" id="KW-1185">Reference proteome</keyword>
<dbReference type="PRINTS" id="PR00094">
    <property type="entry name" value="ADENYLTKNASE"/>
</dbReference>
<evidence type="ECO:0000256" key="4">
    <source>
        <dbReference type="RuleBase" id="RU003330"/>
    </source>
</evidence>